<evidence type="ECO:0000259" key="8">
    <source>
        <dbReference type="PROSITE" id="PS50262"/>
    </source>
</evidence>
<feature type="transmembrane region" description="Helical" evidence="7">
    <location>
        <begin position="149"/>
        <end position="173"/>
    </location>
</feature>
<feature type="transmembrane region" description="Helical" evidence="7">
    <location>
        <begin position="328"/>
        <end position="352"/>
    </location>
</feature>
<dbReference type="Gene3D" id="1.20.1070.10">
    <property type="entry name" value="Rhodopsin 7-helix transmembrane proteins"/>
    <property type="match status" value="1"/>
</dbReference>
<evidence type="ECO:0000256" key="4">
    <source>
        <dbReference type="ARBA" id="ARBA00022989"/>
    </source>
</evidence>
<evidence type="ECO:0000313" key="10">
    <source>
        <dbReference type="Proteomes" id="UP001519460"/>
    </source>
</evidence>
<keyword evidence="6" id="KW-0675">Receptor</keyword>
<dbReference type="SUPFAM" id="SSF81321">
    <property type="entry name" value="Family A G protein-coupled receptor-like"/>
    <property type="match status" value="1"/>
</dbReference>
<proteinExistence type="predicted"/>
<dbReference type="Proteomes" id="UP001519460">
    <property type="component" value="Unassembled WGS sequence"/>
</dbReference>
<keyword evidence="4 7" id="KW-1133">Transmembrane helix</keyword>
<dbReference type="PANTHER" id="PTHR24241">
    <property type="entry name" value="NEUROPEPTIDE RECEPTOR-RELATED G-PROTEIN COUPLED RECEPTOR"/>
    <property type="match status" value="1"/>
</dbReference>
<dbReference type="CDD" id="cd00637">
    <property type="entry name" value="7tm_classA_rhodopsin-like"/>
    <property type="match status" value="1"/>
</dbReference>
<feature type="domain" description="G-protein coupled receptors family 1 profile" evidence="8">
    <location>
        <begin position="43"/>
        <end position="347"/>
    </location>
</feature>
<dbReference type="EMBL" id="JACVVK020000107">
    <property type="protein sequence ID" value="KAK7492085.1"/>
    <property type="molecule type" value="Genomic_DNA"/>
</dbReference>
<reference evidence="9 10" key="1">
    <citation type="journal article" date="2023" name="Sci. Data">
        <title>Genome assembly of the Korean intertidal mud-creeper Batillaria attramentaria.</title>
        <authorList>
            <person name="Patra A.K."/>
            <person name="Ho P.T."/>
            <person name="Jun S."/>
            <person name="Lee S.J."/>
            <person name="Kim Y."/>
            <person name="Won Y.J."/>
        </authorList>
    </citation>
    <scope>NUCLEOTIDE SEQUENCE [LARGE SCALE GENOMIC DNA]</scope>
    <source>
        <strain evidence="9">Wonlab-2016</strain>
    </source>
</reference>
<sequence>MKLGFSPIIRSETQVRNATVYRDGAAHIEGAVLLTVAVLGGLGNLVILAATAFCSRFRTTSSAFLSHHCLLDAIKSLFCIPFACALLLSIDIPYCNAVGATYIFLMTLTAYNLLAIHINEEYQLTDRQVYMLKESKAERCKHIDRTDSFCCISFGIFMIWFTTILIHLGVAFLPSSAEFSYDIGNCVFNYGTPKNYVIHILWMLLVTAALGMAIVCFALFYRKLRARMHSEKWTQLHTSISKEFSRSPVAVTTPDQSAADPGGECQEDVEELHYEFADGPDQTATRQMRLCLRRVVVMLLMVVSFLIFWYPLFLLTVLDVHYKQSPQAYRACMVLAWSQPVTTPLFCGIIYFDIISMENLRKADYTKAIPMKDSTSFSSASCAHEEVRHKMHSKYRMYDMGFTNENFSFSNQASPSLVRDMDTQPPSQDLQQRQGHVWCEDGAGESSQHTLIM</sequence>
<keyword evidence="10" id="KW-1185">Reference proteome</keyword>
<evidence type="ECO:0000256" key="7">
    <source>
        <dbReference type="SAM" id="Phobius"/>
    </source>
</evidence>
<feature type="transmembrane region" description="Helical" evidence="7">
    <location>
        <begin position="295"/>
        <end position="316"/>
    </location>
</feature>
<dbReference type="InterPro" id="IPR000276">
    <property type="entry name" value="GPCR_Rhodpsn"/>
</dbReference>
<evidence type="ECO:0000256" key="6">
    <source>
        <dbReference type="ARBA" id="ARBA00023170"/>
    </source>
</evidence>
<evidence type="ECO:0000256" key="3">
    <source>
        <dbReference type="ARBA" id="ARBA00022692"/>
    </source>
</evidence>
<feature type="transmembrane region" description="Helical" evidence="7">
    <location>
        <begin position="31"/>
        <end position="53"/>
    </location>
</feature>
<accession>A0ABD0KZ20</accession>
<feature type="transmembrane region" description="Helical" evidence="7">
    <location>
        <begin position="200"/>
        <end position="221"/>
    </location>
</feature>
<evidence type="ECO:0000256" key="1">
    <source>
        <dbReference type="ARBA" id="ARBA00004651"/>
    </source>
</evidence>
<evidence type="ECO:0000313" key="9">
    <source>
        <dbReference type="EMBL" id="KAK7492085.1"/>
    </source>
</evidence>
<feature type="transmembrane region" description="Helical" evidence="7">
    <location>
        <begin position="100"/>
        <end position="118"/>
    </location>
</feature>
<feature type="transmembrane region" description="Helical" evidence="7">
    <location>
        <begin position="74"/>
        <end position="94"/>
    </location>
</feature>
<comment type="subcellular location">
    <subcellularLocation>
        <location evidence="1">Cell membrane</location>
        <topology evidence="1">Multi-pass membrane protein</topology>
    </subcellularLocation>
</comment>
<keyword evidence="3 7" id="KW-0812">Transmembrane</keyword>
<dbReference type="GO" id="GO:0005886">
    <property type="term" value="C:plasma membrane"/>
    <property type="evidence" value="ECO:0007669"/>
    <property type="project" value="UniProtKB-SubCell"/>
</dbReference>
<evidence type="ECO:0000256" key="2">
    <source>
        <dbReference type="ARBA" id="ARBA00022475"/>
    </source>
</evidence>
<comment type="caution">
    <text evidence="9">The sequence shown here is derived from an EMBL/GenBank/DDBJ whole genome shotgun (WGS) entry which is preliminary data.</text>
</comment>
<gene>
    <name evidence="9" type="ORF">BaRGS_00016749</name>
</gene>
<name>A0ABD0KZ20_9CAEN</name>
<protein>
    <recommendedName>
        <fullName evidence="8">G-protein coupled receptors family 1 profile domain-containing protein</fullName>
    </recommendedName>
</protein>
<keyword evidence="5 7" id="KW-0472">Membrane</keyword>
<dbReference type="AlphaFoldDB" id="A0ABD0KZ20"/>
<organism evidence="9 10">
    <name type="scientific">Batillaria attramentaria</name>
    <dbReference type="NCBI Taxonomy" id="370345"/>
    <lineage>
        <taxon>Eukaryota</taxon>
        <taxon>Metazoa</taxon>
        <taxon>Spiralia</taxon>
        <taxon>Lophotrochozoa</taxon>
        <taxon>Mollusca</taxon>
        <taxon>Gastropoda</taxon>
        <taxon>Caenogastropoda</taxon>
        <taxon>Sorbeoconcha</taxon>
        <taxon>Cerithioidea</taxon>
        <taxon>Batillariidae</taxon>
        <taxon>Batillaria</taxon>
    </lineage>
</organism>
<dbReference type="PROSITE" id="PS50262">
    <property type="entry name" value="G_PROTEIN_RECEP_F1_2"/>
    <property type="match status" value="1"/>
</dbReference>
<keyword evidence="2" id="KW-1003">Cell membrane</keyword>
<evidence type="ECO:0000256" key="5">
    <source>
        <dbReference type="ARBA" id="ARBA00023136"/>
    </source>
</evidence>
<dbReference type="Pfam" id="PF00001">
    <property type="entry name" value="7tm_1"/>
    <property type="match status" value="1"/>
</dbReference>
<dbReference type="InterPro" id="IPR017452">
    <property type="entry name" value="GPCR_Rhodpsn_7TM"/>
</dbReference>